<feature type="domain" description="Nudix hydrolase" evidence="8">
    <location>
        <begin position="44"/>
        <end position="98"/>
    </location>
</feature>
<dbReference type="CDD" id="cd03426">
    <property type="entry name" value="NUDIX_CoAse_Nudt7"/>
    <property type="match status" value="1"/>
</dbReference>
<comment type="cofactor">
    <cofactor evidence="2">
        <name>Mg(2+)</name>
        <dbReference type="ChEBI" id="CHEBI:18420"/>
    </cofactor>
</comment>
<keyword evidence="4" id="KW-0479">Metal-binding</keyword>
<evidence type="ECO:0000259" key="8">
    <source>
        <dbReference type="Pfam" id="PF00293"/>
    </source>
</evidence>
<keyword evidence="10" id="KW-1185">Reference proteome</keyword>
<evidence type="ECO:0000256" key="7">
    <source>
        <dbReference type="ARBA" id="ARBA00023211"/>
    </source>
</evidence>
<dbReference type="PROSITE" id="PS01293">
    <property type="entry name" value="NUDIX_COA"/>
    <property type="match status" value="1"/>
</dbReference>
<proteinExistence type="inferred from homology"/>
<dbReference type="Gene3D" id="3.90.79.10">
    <property type="entry name" value="Nucleoside Triphosphate Pyrophosphohydrolase"/>
    <property type="match status" value="1"/>
</dbReference>
<dbReference type="Proteomes" id="UP000008743">
    <property type="component" value="Unassembled WGS sequence"/>
</dbReference>
<dbReference type="Pfam" id="PF00293">
    <property type="entry name" value="NUDIX"/>
    <property type="match status" value="1"/>
</dbReference>
<evidence type="ECO:0000256" key="3">
    <source>
        <dbReference type="ARBA" id="ARBA00006506"/>
    </source>
</evidence>
<dbReference type="PANTHER" id="PTHR12992">
    <property type="entry name" value="NUDIX HYDROLASE"/>
    <property type="match status" value="1"/>
</dbReference>
<sequence>MQAPDVDVILERLRHYIPEHPQESLSSSLRALPTAAVLVGLFYCETTHSVRVLLTKRAVDMRSHGGEVAFPGGKRDDTDRDAAHTALREAEEEVGLPQTWPQVIKAMAPFVSKNLLLVTPVVAWLGNRSQLPRLTPNPREVSVIFDAPFDMFALGLHHSFMDISFRSVPFRIHFFDYPIDALSLLATSDKVDPTLTSSANIFGLTALVLIVASKVAYEHTPSFSLMPPGGLLPTQLELDGDRFVLPATHQPSSRL</sequence>
<dbReference type="InterPro" id="IPR000059">
    <property type="entry name" value="NUDIX_hydrolase_NudL_CS"/>
</dbReference>
<comment type="cofactor">
    <cofactor evidence="1">
        <name>Mn(2+)</name>
        <dbReference type="ChEBI" id="CHEBI:29035"/>
    </cofactor>
</comment>
<evidence type="ECO:0000256" key="5">
    <source>
        <dbReference type="ARBA" id="ARBA00022801"/>
    </source>
</evidence>
<name>A0A0D2X2N6_CAPO3</name>
<comment type="similarity">
    <text evidence="3">Belongs to the Nudix hydrolase family. PCD1 subfamily.</text>
</comment>
<dbReference type="OrthoDB" id="206213at2759"/>
<dbReference type="OMA" id="GMRDETD"/>
<evidence type="ECO:0000313" key="10">
    <source>
        <dbReference type="Proteomes" id="UP000008743"/>
    </source>
</evidence>
<dbReference type="GO" id="GO:0030145">
    <property type="term" value="F:manganese ion binding"/>
    <property type="evidence" value="ECO:0007669"/>
    <property type="project" value="InterPro"/>
</dbReference>
<dbReference type="PANTHER" id="PTHR12992:SF24">
    <property type="entry name" value="PEROXISOMAL COENZYME A DIPHOSPHATASE NUDT7"/>
    <property type="match status" value="1"/>
</dbReference>
<dbReference type="InParanoid" id="A0A0D2X2N6"/>
<keyword evidence="7" id="KW-0464">Manganese</keyword>
<gene>
    <name evidence="9" type="ORF">CAOG_003764</name>
</gene>
<dbReference type="FunCoup" id="A0A0D2X2N6">
    <property type="interactions" value="11"/>
</dbReference>
<keyword evidence="5 9" id="KW-0378">Hydrolase</keyword>
<dbReference type="InterPro" id="IPR015797">
    <property type="entry name" value="NUDIX_hydrolase-like_dom_sf"/>
</dbReference>
<organism evidence="9 10">
    <name type="scientific">Capsaspora owczarzaki (strain ATCC 30864)</name>
    <dbReference type="NCBI Taxonomy" id="595528"/>
    <lineage>
        <taxon>Eukaryota</taxon>
        <taxon>Filasterea</taxon>
        <taxon>Capsaspora</taxon>
    </lineage>
</organism>
<dbReference type="GO" id="GO:0010945">
    <property type="term" value="F:coenzyme A diphosphatase activity"/>
    <property type="evidence" value="ECO:0007669"/>
    <property type="project" value="InterPro"/>
</dbReference>
<evidence type="ECO:0000256" key="2">
    <source>
        <dbReference type="ARBA" id="ARBA00001946"/>
    </source>
</evidence>
<evidence type="ECO:0000256" key="6">
    <source>
        <dbReference type="ARBA" id="ARBA00022842"/>
    </source>
</evidence>
<dbReference type="PhylomeDB" id="A0A0D2X2N6"/>
<dbReference type="SUPFAM" id="SSF55811">
    <property type="entry name" value="Nudix"/>
    <property type="match status" value="1"/>
</dbReference>
<protein>
    <submittedName>
        <fullName evidence="9">Nudix hydrolase 22</fullName>
    </submittedName>
</protein>
<dbReference type="GO" id="GO:0015938">
    <property type="term" value="P:coenzyme A catabolic process"/>
    <property type="evidence" value="ECO:0007669"/>
    <property type="project" value="TreeGrafter"/>
</dbReference>
<dbReference type="GO" id="GO:0009132">
    <property type="term" value="P:nucleoside diphosphate metabolic process"/>
    <property type="evidence" value="ECO:0007669"/>
    <property type="project" value="InterPro"/>
</dbReference>
<dbReference type="InterPro" id="IPR045121">
    <property type="entry name" value="CoAse"/>
</dbReference>
<reference evidence="10" key="1">
    <citation type="submission" date="2011-02" db="EMBL/GenBank/DDBJ databases">
        <title>The Genome Sequence of Capsaspora owczarzaki ATCC 30864.</title>
        <authorList>
            <person name="Russ C."/>
            <person name="Cuomo C."/>
            <person name="Burger G."/>
            <person name="Gray M.W."/>
            <person name="Holland P.W.H."/>
            <person name="King N."/>
            <person name="Lang F.B.F."/>
            <person name="Roger A.J."/>
            <person name="Ruiz-Trillo I."/>
            <person name="Young S.K."/>
            <person name="Zeng Q."/>
            <person name="Gargeya S."/>
            <person name="Alvarado L."/>
            <person name="Berlin A."/>
            <person name="Chapman S.B."/>
            <person name="Chen Z."/>
            <person name="Freedman E."/>
            <person name="Gellesch M."/>
            <person name="Goldberg J."/>
            <person name="Griggs A."/>
            <person name="Gujja S."/>
            <person name="Heilman E."/>
            <person name="Heiman D."/>
            <person name="Howarth C."/>
            <person name="Mehta T."/>
            <person name="Neiman D."/>
            <person name="Pearson M."/>
            <person name="Roberts A."/>
            <person name="Saif S."/>
            <person name="Shea T."/>
            <person name="Shenoy N."/>
            <person name="Sisk P."/>
            <person name="Stolte C."/>
            <person name="Sykes S."/>
            <person name="White J."/>
            <person name="Yandava C."/>
            <person name="Haas B."/>
            <person name="Nusbaum C."/>
            <person name="Birren B."/>
        </authorList>
    </citation>
    <scope>NUCLEOTIDE SEQUENCE</scope>
    <source>
        <strain evidence="10">ATCC 30864</strain>
    </source>
</reference>
<dbReference type="RefSeq" id="XP_004363492.1">
    <property type="nucleotide sequence ID" value="XM_004363435.2"/>
</dbReference>
<dbReference type="eggNOG" id="KOG3069">
    <property type="taxonomic scope" value="Eukaryota"/>
</dbReference>
<dbReference type="GO" id="GO:0000287">
    <property type="term" value="F:magnesium ion binding"/>
    <property type="evidence" value="ECO:0007669"/>
    <property type="project" value="InterPro"/>
</dbReference>
<keyword evidence="6" id="KW-0460">Magnesium</keyword>
<evidence type="ECO:0000256" key="4">
    <source>
        <dbReference type="ARBA" id="ARBA00022723"/>
    </source>
</evidence>
<accession>A0A0D2X2N6</accession>
<evidence type="ECO:0000256" key="1">
    <source>
        <dbReference type="ARBA" id="ARBA00001936"/>
    </source>
</evidence>
<evidence type="ECO:0000313" key="9">
    <source>
        <dbReference type="EMBL" id="KJE92874.1"/>
    </source>
</evidence>
<dbReference type="InterPro" id="IPR000086">
    <property type="entry name" value="NUDIX_hydrolase_dom"/>
</dbReference>
<dbReference type="AlphaFoldDB" id="A0A0D2X2N6"/>
<dbReference type="EMBL" id="KE346364">
    <property type="protein sequence ID" value="KJE92874.1"/>
    <property type="molecule type" value="Genomic_DNA"/>
</dbReference>
<dbReference type="STRING" id="595528.A0A0D2X2N6"/>